<dbReference type="InterPro" id="IPR029063">
    <property type="entry name" value="SAM-dependent_MTases_sf"/>
</dbReference>
<evidence type="ECO:0000313" key="1">
    <source>
        <dbReference type="EMBL" id="SVD80988.1"/>
    </source>
</evidence>
<organism evidence="1">
    <name type="scientific">marine metagenome</name>
    <dbReference type="NCBI Taxonomy" id="408172"/>
    <lineage>
        <taxon>unclassified sequences</taxon>
        <taxon>metagenomes</taxon>
        <taxon>ecological metagenomes</taxon>
    </lineage>
</organism>
<dbReference type="EMBL" id="UINC01174725">
    <property type="protein sequence ID" value="SVD80988.1"/>
    <property type="molecule type" value="Genomic_DNA"/>
</dbReference>
<name>A0A382YEP3_9ZZZZ</name>
<sequence length="114" mass="13276">MKKTRDPVNQELIEQEKNLGLQKLGLMNSNVWHQDPKRLAFTFARYKFVSKMLDGQKDVAEIGCGDGFCARIVRQTVENLLITDYDPYFIERFEEINSESWPIEAKTHNILQSP</sequence>
<reference evidence="1" key="1">
    <citation type="submission" date="2018-05" db="EMBL/GenBank/DDBJ databases">
        <authorList>
            <person name="Lanie J.A."/>
            <person name="Ng W.-L."/>
            <person name="Kazmierczak K.M."/>
            <person name="Andrzejewski T.M."/>
            <person name="Davidsen T.M."/>
            <person name="Wayne K.J."/>
            <person name="Tettelin H."/>
            <person name="Glass J.I."/>
            <person name="Rusch D."/>
            <person name="Podicherti R."/>
            <person name="Tsui H.-C.T."/>
            <person name="Winkler M.E."/>
        </authorList>
    </citation>
    <scope>NUCLEOTIDE SEQUENCE</scope>
</reference>
<dbReference type="SUPFAM" id="SSF53335">
    <property type="entry name" value="S-adenosyl-L-methionine-dependent methyltransferases"/>
    <property type="match status" value="1"/>
</dbReference>
<accession>A0A382YEP3</accession>
<proteinExistence type="predicted"/>
<protein>
    <recommendedName>
        <fullName evidence="2">Methyltransferase domain-containing protein</fullName>
    </recommendedName>
</protein>
<dbReference type="AlphaFoldDB" id="A0A382YEP3"/>
<dbReference type="Gene3D" id="3.40.50.150">
    <property type="entry name" value="Vaccinia Virus protein VP39"/>
    <property type="match status" value="1"/>
</dbReference>
<gene>
    <name evidence="1" type="ORF">METZ01_LOCUS433842</name>
</gene>
<evidence type="ECO:0008006" key="2">
    <source>
        <dbReference type="Google" id="ProtNLM"/>
    </source>
</evidence>